<evidence type="ECO:0000313" key="1">
    <source>
        <dbReference type="EMBL" id="OJA11407.1"/>
    </source>
</evidence>
<sequence>MGVDYVILSNGSQRVIVHFMVGDISVYSSNIAMDVLLTTNRNEQAHRNINRDGGGLTLLGGLMRRFHYGENLTASLDIFGISSSDHLSTHTHRAKRALSRRLRYNTRLSHDTAVVDSDMMQHNVSCARPSQAYSTVLLLEPQLEHDSETIPSPKVVVTLALASDSPLMPSSGVIPVSTFNSLTFAMTLGEHVPEYRSRSPLFSVTLPMLPILPLHPPLLEINSVLLVL</sequence>
<dbReference type="AlphaFoldDB" id="A0A1J8PSC1"/>
<reference evidence="1 2" key="1">
    <citation type="submission" date="2016-03" db="EMBL/GenBank/DDBJ databases">
        <title>Comparative genomics of the ectomycorrhizal sister species Rhizopogon vinicolor and Rhizopogon vesiculosus (Basidiomycota: Boletales) reveals a divergence of the mating type B locus.</title>
        <authorList>
            <person name="Mujic A.B."/>
            <person name="Kuo A."/>
            <person name="Tritt A."/>
            <person name="Lipzen A."/>
            <person name="Chen C."/>
            <person name="Johnson J."/>
            <person name="Sharma A."/>
            <person name="Barry K."/>
            <person name="Grigoriev I.V."/>
            <person name="Spatafora J.W."/>
        </authorList>
    </citation>
    <scope>NUCLEOTIDE SEQUENCE [LARGE SCALE GENOMIC DNA]</scope>
    <source>
        <strain evidence="1 2">AM-OR11-056</strain>
    </source>
</reference>
<keyword evidence="2" id="KW-1185">Reference proteome</keyword>
<proteinExistence type="predicted"/>
<name>A0A1J8PSC1_9AGAM</name>
<evidence type="ECO:0000313" key="2">
    <source>
        <dbReference type="Proteomes" id="UP000183567"/>
    </source>
</evidence>
<accession>A0A1J8PSC1</accession>
<dbReference type="OrthoDB" id="10693679at2759"/>
<protein>
    <submittedName>
        <fullName evidence="1">Uncharacterized protein</fullName>
    </submittedName>
</protein>
<dbReference type="EMBL" id="LVVM01005086">
    <property type="protein sequence ID" value="OJA11407.1"/>
    <property type="molecule type" value="Genomic_DNA"/>
</dbReference>
<comment type="caution">
    <text evidence="1">The sequence shown here is derived from an EMBL/GenBank/DDBJ whole genome shotgun (WGS) entry which is preliminary data.</text>
</comment>
<organism evidence="1 2">
    <name type="scientific">Rhizopogon vesiculosus</name>
    <dbReference type="NCBI Taxonomy" id="180088"/>
    <lineage>
        <taxon>Eukaryota</taxon>
        <taxon>Fungi</taxon>
        <taxon>Dikarya</taxon>
        <taxon>Basidiomycota</taxon>
        <taxon>Agaricomycotina</taxon>
        <taxon>Agaricomycetes</taxon>
        <taxon>Agaricomycetidae</taxon>
        <taxon>Boletales</taxon>
        <taxon>Suillineae</taxon>
        <taxon>Rhizopogonaceae</taxon>
        <taxon>Rhizopogon</taxon>
    </lineage>
</organism>
<gene>
    <name evidence="1" type="ORF">AZE42_12484</name>
</gene>
<dbReference type="Proteomes" id="UP000183567">
    <property type="component" value="Unassembled WGS sequence"/>
</dbReference>